<accession>A0A4D9EKF7</accession>
<proteinExistence type="predicted"/>
<name>A0A4D9EKF7_9SAUR</name>
<organism evidence="1 2">
    <name type="scientific">Platysternon megacephalum</name>
    <name type="common">big-headed turtle</name>
    <dbReference type="NCBI Taxonomy" id="55544"/>
    <lineage>
        <taxon>Eukaryota</taxon>
        <taxon>Metazoa</taxon>
        <taxon>Chordata</taxon>
        <taxon>Craniata</taxon>
        <taxon>Vertebrata</taxon>
        <taxon>Euteleostomi</taxon>
        <taxon>Archelosauria</taxon>
        <taxon>Testudinata</taxon>
        <taxon>Testudines</taxon>
        <taxon>Cryptodira</taxon>
        <taxon>Durocryptodira</taxon>
        <taxon>Testudinoidea</taxon>
        <taxon>Platysternidae</taxon>
        <taxon>Platysternon</taxon>
    </lineage>
</organism>
<keyword evidence="2" id="KW-1185">Reference proteome</keyword>
<protein>
    <submittedName>
        <fullName evidence="1">IQ domain-containing protein E</fullName>
    </submittedName>
</protein>
<comment type="caution">
    <text evidence="1">The sequence shown here is derived from an EMBL/GenBank/DDBJ whole genome shotgun (WGS) entry which is preliminary data.</text>
</comment>
<dbReference type="EMBL" id="QXTE01000037">
    <property type="protein sequence ID" value="TFK11029.1"/>
    <property type="molecule type" value="Genomic_DNA"/>
</dbReference>
<reference evidence="1 2" key="2">
    <citation type="submission" date="2019-04" db="EMBL/GenBank/DDBJ databases">
        <title>The genome sequence of big-headed turtle.</title>
        <authorList>
            <person name="Gong S."/>
        </authorList>
    </citation>
    <scope>NUCLEOTIDE SEQUENCE [LARGE SCALE GENOMIC DNA]</scope>
    <source>
        <strain evidence="1">DO16091913</strain>
        <tissue evidence="1">Muscle</tissue>
    </source>
</reference>
<gene>
    <name evidence="1" type="ORF">DR999_PMT05844</name>
</gene>
<dbReference type="AlphaFoldDB" id="A0A4D9EKF7"/>
<evidence type="ECO:0000313" key="1">
    <source>
        <dbReference type="EMBL" id="TFK11029.1"/>
    </source>
</evidence>
<evidence type="ECO:0000313" key="2">
    <source>
        <dbReference type="Proteomes" id="UP000297703"/>
    </source>
</evidence>
<dbReference type="Proteomes" id="UP000297703">
    <property type="component" value="Unassembled WGS sequence"/>
</dbReference>
<reference evidence="1 2" key="1">
    <citation type="submission" date="2019-04" db="EMBL/GenBank/DDBJ databases">
        <title>Draft genome of the big-headed turtle Platysternon megacephalum.</title>
        <authorList>
            <person name="Gong S."/>
        </authorList>
    </citation>
    <scope>NUCLEOTIDE SEQUENCE [LARGE SCALE GENOMIC DNA]</scope>
    <source>
        <strain evidence="1">DO16091913</strain>
        <tissue evidence="1">Muscle</tissue>
    </source>
</reference>
<sequence>MYPSPLPIVCAISPSAFLPLPPGCTVPSLYLQHGAVGKMRPMVGRNNSHGWGERHTQFGLFLCVELASDFGCYQNFLLTGIPCTTALASHPGLQLAPWQPRLSSPAAVW</sequence>